<dbReference type="GO" id="GO:0000981">
    <property type="term" value="F:DNA-binding transcription factor activity, RNA polymerase II-specific"/>
    <property type="evidence" value="ECO:0007669"/>
    <property type="project" value="InterPro"/>
</dbReference>
<dbReference type="Gene3D" id="4.10.240.10">
    <property type="entry name" value="Zn(2)-C6 fungal-type DNA-binding domain"/>
    <property type="match status" value="1"/>
</dbReference>
<feature type="region of interest" description="Disordered" evidence="2">
    <location>
        <begin position="60"/>
        <end position="105"/>
    </location>
</feature>
<dbReference type="Pfam" id="PF00172">
    <property type="entry name" value="Zn_clus"/>
    <property type="match status" value="1"/>
</dbReference>
<dbReference type="CDD" id="cd00067">
    <property type="entry name" value="GAL4"/>
    <property type="match status" value="1"/>
</dbReference>
<protein>
    <recommendedName>
        <fullName evidence="3">Zn(2)-C6 fungal-type domain-containing protein</fullName>
    </recommendedName>
</protein>
<accession>A0A8K0L734</accession>
<dbReference type="PANTHER" id="PTHR38111:SF11">
    <property type="entry name" value="TRANSCRIPTION FACTOR DOMAIN-CONTAINING PROTEIN-RELATED"/>
    <property type="match status" value="1"/>
</dbReference>
<dbReference type="InterPro" id="IPR001138">
    <property type="entry name" value="Zn2Cys6_DnaBD"/>
</dbReference>
<evidence type="ECO:0000313" key="5">
    <source>
        <dbReference type="Proteomes" id="UP000809789"/>
    </source>
</evidence>
<dbReference type="InterPro" id="IPR053178">
    <property type="entry name" value="Osmoadaptation_assoc"/>
</dbReference>
<dbReference type="SUPFAM" id="SSF57701">
    <property type="entry name" value="Zn2/Cys6 DNA-binding domain"/>
    <property type="match status" value="1"/>
</dbReference>
<dbReference type="PROSITE" id="PS50048">
    <property type="entry name" value="ZN2_CY6_FUNGAL_2"/>
    <property type="match status" value="1"/>
</dbReference>
<dbReference type="Proteomes" id="UP000809789">
    <property type="component" value="Unassembled WGS sequence"/>
</dbReference>
<evidence type="ECO:0000259" key="3">
    <source>
        <dbReference type="PROSITE" id="PS50048"/>
    </source>
</evidence>
<dbReference type="OrthoDB" id="4491390at2759"/>
<dbReference type="EMBL" id="JAESVG020000003">
    <property type="protein sequence ID" value="KAG8629343.1"/>
    <property type="molecule type" value="Genomic_DNA"/>
</dbReference>
<dbReference type="PROSITE" id="PS00463">
    <property type="entry name" value="ZN2_CY6_FUNGAL_1"/>
    <property type="match status" value="1"/>
</dbReference>
<dbReference type="GO" id="GO:0008270">
    <property type="term" value="F:zinc ion binding"/>
    <property type="evidence" value="ECO:0007669"/>
    <property type="project" value="InterPro"/>
</dbReference>
<evidence type="ECO:0000256" key="2">
    <source>
        <dbReference type="SAM" id="MobiDB-lite"/>
    </source>
</evidence>
<evidence type="ECO:0000256" key="1">
    <source>
        <dbReference type="ARBA" id="ARBA00023242"/>
    </source>
</evidence>
<gene>
    <name evidence="4" type="ORF">KVT40_003208</name>
</gene>
<comment type="caution">
    <text evidence="4">The sequence shown here is derived from an EMBL/GenBank/DDBJ whole genome shotgun (WGS) entry which is preliminary data.</text>
</comment>
<dbReference type="SMART" id="SM00066">
    <property type="entry name" value="GAL4"/>
    <property type="match status" value="1"/>
</dbReference>
<dbReference type="PANTHER" id="PTHR38111">
    <property type="entry name" value="ZN(2)-C6 FUNGAL-TYPE DOMAIN-CONTAINING PROTEIN-RELATED"/>
    <property type="match status" value="1"/>
</dbReference>
<feature type="region of interest" description="Disordered" evidence="2">
    <location>
        <begin position="591"/>
        <end position="661"/>
    </location>
</feature>
<feature type="domain" description="Zn(2)-C6 fungal-type" evidence="3">
    <location>
        <begin position="10"/>
        <end position="38"/>
    </location>
</feature>
<evidence type="ECO:0000313" key="4">
    <source>
        <dbReference type="EMBL" id="KAG8629343.1"/>
    </source>
</evidence>
<dbReference type="AlphaFoldDB" id="A0A8K0L734"/>
<keyword evidence="5" id="KW-1185">Reference proteome</keyword>
<proteinExistence type="predicted"/>
<reference evidence="4" key="1">
    <citation type="submission" date="2021-07" db="EMBL/GenBank/DDBJ databases">
        <title>Elsinoe batatas strain:CRI-CJ2 Genome sequencing and assembly.</title>
        <authorList>
            <person name="Huang L."/>
        </authorList>
    </citation>
    <scope>NUCLEOTIDE SEQUENCE</scope>
    <source>
        <strain evidence="4">CRI-CJ2</strain>
    </source>
</reference>
<keyword evidence="1" id="KW-0539">Nucleus</keyword>
<organism evidence="4 5">
    <name type="scientific">Elsinoe batatas</name>
    <dbReference type="NCBI Taxonomy" id="2601811"/>
    <lineage>
        <taxon>Eukaryota</taxon>
        <taxon>Fungi</taxon>
        <taxon>Dikarya</taxon>
        <taxon>Ascomycota</taxon>
        <taxon>Pezizomycotina</taxon>
        <taxon>Dothideomycetes</taxon>
        <taxon>Dothideomycetidae</taxon>
        <taxon>Myriangiales</taxon>
        <taxon>Elsinoaceae</taxon>
        <taxon>Elsinoe</taxon>
    </lineage>
</organism>
<dbReference type="InterPro" id="IPR036864">
    <property type="entry name" value="Zn2-C6_fun-type_DNA-bd_sf"/>
</dbReference>
<feature type="compositionally biased region" description="Low complexity" evidence="2">
    <location>
        <begin position="77"/>
        <end position="105"/>
    </location>
</feature>
<sequence length="681" mass="73665">MVGVPGKSTGCTTCRRRKIKCDATKPFCQKCTSTGRHCEGYDKFAVFINNTQTGRLRRKRLEEARPSVPAPAEAAEGSWGSTLATTSTAGGSWASTPSGGSESGESLAGHFVPDQFLQGVASGSGSGGLEGSAAWQIPAPMSSRALVTAGFLGRFIDHYLPSVPLDRGMINNHWLEISASMAVPGSALDLAVAALAWSRAGWYMKDLTLTARSRVIYGRALTLVHEALVDPVVRRGDDLYESTTPDVNGFHQHTVGQAKLVQMRGSRSHMSPLAKSLLMDTKWSAMIFALTMRQSSFLEASEWDEPLEDDESLKPDLELARIGLRLGALLERLDRVQKRADSFDKQASLDQIAQEMTDLHQRILDWEVFLSSTLPVPIFTIIDTTTSLPADPSALAIPWPPSYALTFPSLSTATLLLRSWSIRPILLASLLNLSAHVPSTLLSLRTSHLEPRIHLPYPVPLQSSIQASIKAEVIFIGTLITRSADFMMNPARGLMASQNFILPMRVATFVLVGFSAGDPGIAAERDRCIRAYRDLSIDKGLGWARVIGKVSGDHKVKGREVTVPEMEAPDYTEPGEGGQVEEHGEVYGDGSMWQERGRWGCEDEGAGAGEGERGGKGKGVLLEEQSGTGPAPYTDPGAGGADFGNTGPAMEEGQQLRQEIGTRFGYTVRAWDQQRNAPTSN</sequence>
<name>A0A8K0L734_9PEZI</name>